<dbReference type="EMBL" id="KI963936">
    <property type="protein sequence ID" value="EUC48927.1"/>
    <property type="molecule type" value="Genomic_DNA"/>
</dbReference>
<dbReference type="AlphaFoldDB" id="W6ZAY0"/>
<dbReference type="HOGENOM" id="CLU_1427757_0_0_1"/>
<feature type="region of interest" description="Disordered" evidence="1">
    <location>
        <begin position="97"/>
        <end position="161"/>
    </location>
</feature>
<accession>W6ZAY0</accession>
<proteinExistence type="predicted"/>
<keyword evidence="3" id="KW-1185">Reference proteome</keyword>
<reference evidence="2 3" key="1">
    <citation type="journal article" date="2013" name="PLoS Genet.">
        <title>Comparative genome structure, secondary metabolite, and effector coding capacity across Cochliobolus pathogens.</title>
        <authorList>
            <person name="Condon B.J."/>
            <person name="Leng Y."/>
            <person name="Wu D."/>
            <person name="Bushley K.E."/>
            <person name="Ohm R.A."/>
            <person name="Otillar R."/>
            <person name="Martin J."/>
            <person name="Schackwitz W."/>
            <person name="Grimwood J."/>
            <person name="MohdZainudin N."/>
            <person name="Xue C."/>
            <person name="Wang R."/>
            <person name="Manning V.A."/>
            <person name="Dhillon B."/>
            <person name="Tu Z.J."/>
            <person name="Steffenson B.J."/>
            <person name="Salamov A."/>
            <person name="Sun H."/>
            <person name="Lowry S."/>
            <person name="LaButti K."/>
            <person name="Han J."/>
            <person name="Copeland A."/>
            <person name="Lindquist E."/>
            <person name="Barry K."/>
            <person name="Schmutz J."/>
            <person name="Baker S.E."/>
            <person name="Ciuffetti L.M."/>
            <person name="Grigoriev I.V."/>
            <person name="Zhong S."/>
            <person name="Turgeon B.G."/>
        </authorList>
    </citation>
    <scope>NUCLEOTIDE SEQUENCE [LARGE SCALE GENOMIC DNA]</scope>
    <source>
        <strain evidence="2 3">ATCC 44560</strain>
    </source>
</reference>
<dbReference type="KEGG" id="bor:COCMIDRAFT_85990"/>
<dbReference type="GeneID" id="19126780"/>
<organism evidence="2 3">
    <name type="scientific">Bipolaris oryzae ATCC 44560</name>
    <dbReference type="NCBI Taxonomy" id="930090"/>
    <lineage>
        <taxon>Eukaryota</taxon>
        <taxon>Fungi</taxon>
        <taxon>Dikarya</taxon>
        <taxon>Ascomycota</taxon>
        <taxon>Pezizomycotina</taxon>
        <taxon>Dothideomycetes</taxon>
        <taxon>Pleosporomycetidae</taxon>
        <taxon>Pleosporales</taxon>
        <taxon>Pleosporineae</taxon>
        <taxon>Pleosporaceae</taxon>
        <taxon>Bipolaris</taxon>
    </lineage>
</organism>
<evidence type="ECO:0000256" key="1">
    <source>
        <dbReference type="SAM" id="MobiDB-lite"/>
    </source>
</evidence>
<sequence>MSQRNPNDMCPRGQRHSHQQCSAQCQLSSDTEPVLDVSKSQNQLQHTHTESTDATCIAPTTNSQLYSSHLSYRQSIPYWDDFNGIIYEIPYGKLLSPSKAHSQQAGGRRNTEPQNSCAEIAGDGPHGENKASHTVLSHLGTSQENMPDGENEKSLGLAPYVDAEETQNKGCLVGLKKDGVYTRESIERTSSNK</sequence>
<name>W6ZAY0_COCMI</name>
<protein>
    <submittedName>
        <fullName evidence="2">Uncharacterized protein</fullName>
    </submittedName>
</protein>
<dbReference type="RefSeq" id="XP_007684541.1">
    <property type="nucleotide sequence ID" value="XM_007686351.1"/>
</dbReference>
<evidence type="ECO:0000313" key="2">
    <source>
        <dbReference type="EMBL" id="EUC48927.1"/>
    </source>
</evidence>
<dbReference type="OrthoDB" id="3691823at2759"/>
<evidence type="ECO:0000313" key="3">
    <source>
        <dbReference type="Proteomes" id="UP000054032"/>
    </source>
</evidence>
<gene>
    <name evidence="2" type="ORF">COCMIDRAFT_85990</name>
</gene>
<feature type="compositionally biased region" description="Polar residues" evidence="1">
    <location>
        <begin position="132"/>
        <end position="145"/>
    </location>
</feature>
<dbReference type="Proteomes" id="UP000054032">
    <property type="component" value="Unassembled WGS sequence"/>
</dbReference>